<dbReference type="Proteomes" id="UP000239899">
    <property type="component" value="Unassembled WGS sequence"/>
</dbReference>
<evidence type="ECO:0000313" key="8">
    <source>
        <dbReference type="EMBL" id="PRW59472.1"/>
    </source>
</evidence>
<dbReference type="PANTHER" id="PTHR30520">
    <property type="entry name" value="FORMATE TRANSPORTER-RELATED"/>
    <property type="match status" value="1"/>
</dbReference>
<feature type="compositionally biased region" description="Polar residues" evidence="6">
    <location>
        <begin position="9"/>
        <end position="20"/>
    </location>
</feature>
<evidence type="ECO:0000256" key="1">
    <source>
        <dbReference type="ARBA" id="ARBA00004141"/>
    </source>
</evidence>
<evidence type="ECO:0000256" key="4">
    <source>
        <dbReference type="ARBA" id="ARBA00023136"/>
    </source>
</evidence>
<feature type="region of interest" description="Disordered" evidence="6">
    <location>
        <begin position="1"/>
        <end position="23"/>
    </location>
</feature>
<feature type="transmembrane region" description="Helical" evidence="7">
    <location>
        <begin position="84"/>
        <end position="110"/>
    </location>
</feature>
<dbReference type="EMBL" id="LHPG02000003">
    <property type="protein sequence ID" value="PRW59472.1"/>
    <property type="molecule type" value="Genomic_DNA"/>
</dbReference>
<evidence type="ECO:0000256" key="5">
    <source>
        <dbReference type="ARBA" id="ARBA00049660"/>
    </source>
</evidence>
<dbReference type="OrthoDB" id="4829at2759"/>
<comment type="similarity">
    <text evidence="5">Belongs to the FNT transporter (TC 1.A.16) family.</text>
</comment>
<dbReference type="Pfam" id="PF01226">
    <property type="entry name" value="Form_Nir_trans"/>
    <property type="match status" value="1"/>
</dbReference>
<name>A0A2P6TZI0_CHLSO</name>
<evidence type="ECO:0000256" key="2">
    <source>
        <dbReference type="ARBA" id="ARBA00022692"/>
    </source>
</evidence>
<comment type="caution">
    <text evidence="8">The sequence shown here is derived from an EMBL/GenBank/DDBJ whole genome shotgun (WGS) entry which is preliminary data.</text>
</comment>
<organism evidence="8 9">
    <name type="scientific">Chlorella sorokiniana</name>
    <name type="common">Freshwater green alga</name>
    <dbReference type="NCBI Taxonomy" id="3076"/>
    <lineage>
        <taxon>Eukaryota</taxon>
        <taxon>Viridiplantae</taxon>
        <taxon>Chlorophyta</taxon>
        <taxon>core chlorophytes</taxon>
        <taxon>Trebouxiophyceae</taxon>
        <taxon>Chlorellales</taxon>
        <taxon>Chlorellaceae</taxon>
        <taxon>Chlorella clade</taxon>
        <taxon>Chlorella</taxon>
    </lineage>
</organism>
<feature type="region of interest" description="Disordered" evidence="6">
    <location>
        <begin position="307"/>
        <end position="385"/>
    </location>
</feature>
<keyword evidence="9" id="KW-1185">Reference proteome</keyword>
<feature type="compositionally biased region" description="Polar residues" evidence="6">
    <location>
        <begin position="350"/>
        <end position="363"/>
    </location>
</feature>
<dbReference type="PANTHER" id="PTHR30520:SF6">
    <property type="entry name" value="FORMATE_NITRATE FAMILY TRANSPORTER (EUROFUNG)"/>
    <property type="match status" value="1"/>
</dbReference>
<protein>
    <submittedName>
        <fullName evidence="8">Formate nitrite transporter</fullName>
    </submittedName>
</protein>
<gene>
    <name evidence="8" type="ORF">C2E21_1568</name>
</gene>
<sequence length="385" mass="40711">MAELKMARSHSNPLLTGLDTSKTRAKSEPASIAAWQAVLFGRHAHHEDRPVQITAASTVMTADETYSFTAATGQHKWEYPLPKLIVLGILAGAYIGLGYSLCCLVGGLLSPDFRKTQPGVFNLLFGRFGLYGWLRMLVVSYFSNLVGALLLVGLMKGGDVFHSGRGDFLMELAEHKVTYGWGAVLLRGVLGNWLVCLAVWQGNMARDFAGKAIGVWLPDAAFVSMGLEHCIANMYLVPMAMSLGAPITAAQFIRRNLIPSTLGNLLGGSILVGSAYACSLGSPGHALQDAWEARLASLAAAWRRRRTGRTASSPSLSNKAGGVPTNGNASAAGSRSSGQDEAVSVEQDSRYQPPSSVQLAANTSGGPLPGPSPRRRAGAAFPTSP</sequence>
<dbReference type="Gene3D" id="1.20.1080.10">
    <property type="entry name" value="Glycerol uptake facilitator protein"/>
    <property type="match status" value="2"/>
</dbReference>
<dbReference type="AlphaFoldDB" id="A0A2P6TZI0"/>
<evidence type="ECO:0000313" key="9">
    <source>
        <dbReference type="Proteomes" id="UP000239899"/>
    </source>
</evidence>
<dbReference type="InterPro" id="IPR000292">
    <property type="entry name" value="For/NO2_transpt"/>
</dbReference>
<keyword evidence="4 7" id="KW-0472">Membrane</keyword>
<proteinExistence type="inferred from homology"/>
<dbReference type="STRING" id="3076.A0A2P6TZI0"/>
<dbReference type="GO" id="GO:0015499">
    <property type="term" value="F:formate transmembrane transporter activity"/>
    <property type="evidence" value="ECO:0007669"/>
    <property type="project" value="TreeGrafter"/>
</dbReference>
<accession>A0A2P6TZI0</accession>
<evidence type="ECO:0000256" key="3">
    <source>
        <dbReference type="ARBA" id="ARBA00022989"/>
    </source>
</evidence>
<feature type="transmembrane region" description="Helical" evidence="7">
    <location>
        <begin position="130"/>
        <end position="155"/>
    </location>
</feature>
<keyword evidence="3 7" id="KW-1133">Transmembrane helix</keyword>
<reference evidence="8 9" key="1">
    <citation type="journal article" date="2018" name="Plant J.">
        <title>Genome sequences of Chlorella sorokiniana UTEX 1602 and Micractinium conductrix SAG 241.80: implications to maltose excretion by a green alga.</title>
        <authorList>
            <person name="Arriola M.B."/>
            <person name="Velmurugan N."/>
            <person name="Zhang Y."/>
            <person name="Plunkett M.H."/>
            <person name="Hondzo H."/>
            <person name="Barney B.M."/>
        </authorList>
    </citation>
    <scope>NUCLEOTIDE SEQUENCE [LARGE SCALE GENOMIC DNA]</scope>
    <source>
        <strain evidence="9">UTEX 1602</strain>
    </source>
</reference>
<dbReference type="GO" id="GO:0005886">
    <property type="term" value="C:plasma membrane"/>
    <property type="evidence" value="ECO:0007669"/>
    <property type="project" value="TreeGrafter"/>
</dbReference>
<feature type="compositionally biased region" description="Low complexity" evidence="6">
    <location>
        <begin position="326"/>
        <end position="337"/>
    </location>
</feature>
<dbReference type="InterPro" id="IPR023271">
    <property type="entry name" value="Aquaporin-like"/>
</dbReference>
<evidence type="ECO:0000256" key="7">
    <source>
        <dbReference type="SAM" id="Phobius"/>
    </source>
</evidence>
<evidence type="ECO:0000256" key="6">
    <source>
        <dbReference type="SAM" id="MobiDB-lite"/>
    </source>
</evidence>
<keyword evidence="2 7" id="KW-0812">Transmembrane</keyword>
<comment type="subcellular location">
    <subcellularLocation>
        <location evidence="1">Membrane</location>
        <topology evidence="1">Multi-pass membrane protein</topology>
    </subcellularLocation>
</comment>